<accession>A0ABP0JNJ9</accession>
<keyword evidence="5" id="KW-1185">Reference proteome</keyword>
<feature type="chain" id="PRO_5046924585" evidence="2">
    <location>
        <begin position="18"/>
        <end position="975"/>
    </location>
</feature>
<reference evidence="4 5" key="1">
    <citation type="submission" date="2024-02" db="EMBL/GenBank/DDBJ databases">
        <authorList>
            <person name="Chen Y."/>
            <person name="Shah S."/>
            <person name="Dougan E. K."/>
            <person name="Thang M."/>
            <person name="Chan C."/>
        </authorList>
    </citation>
    <scope>NUCLEOTIDE SEQUENCE [LARGE SCALE GENOMIC DNA]</scope>
</reference>
<protein>
    <submittedName>
        <fullName evidence="4">Nucleotid_trans domain-containing protein</fullName>
    </submittedName>
</protein>
<organism evidence="4 5">
    <name type="scientific">Durusdinium trenchii</name>
    <dbReference type="NCBI Taxonomy" id="1381693"/>
    <lineage>
        <taxon>Eukaryota</taxon>
        <taxon>Sar</taxon>
        <taxon>Alveolata</taxon>
        <taxon>Dinophyceae</taxon>
        <taxon>Suessiales</taxon>
        <taxon>Symbiodiniaceae</taxon>
        <taxon>Durusdinium</taxon>
    </lineage>
</organism>
<dbReference type="SUPFAM" id="SSF53448">
    <property type="entry name" value="Nucleotide-diphospho-sugar transferases"/>
    <property type="match status" value="1"/>
</dbReference>
<evidence type="ECO:0000313" key="5">
    <source>
        <dbReference type="Proteomes" id="UP001642464"/>
    </source>
</evidence>
<dbReference type="InterPro" id="IPR005069">
    <property type="entry name" value="Nucl-diP-sugar_transferase"/>
</dbReference>
<dbReference type="Proteomes" id="UP001642464">
    <property type="component" value="Unassembled WGS sequence"/>
</dbReference>
<name>A0ABP0JNJ9_9DINO</name>
<comment type="caution">
    <text evidence="4">The sequence shown here is derived from an EMBL/GenBank/DDBJ whole genome shotgun (WGS) entry which is preliminary data.</text>
</comment>
<evidence type="ECO:0000313" key="4">
    <source>
        <dbReference type="EMBL" id="CAK9016017.1"/>
    </source>
</evidence>
<sequence length="975" mass="109242">MATPWLLLGSLLHWAVAGGTVHVKHTLMLPEVAVQKLRSMCIAERKRDVDLVSSWIQTIWRDIRESEDAEDGKVVQDAMEQPELGVVEDDVESFLGELSPAVLAALKRPSFIDGLDLEPRRQYTLQVNGQRLKDLAGADRRLVVSWTTGGPKRWSIALNLGLSIRKNAPELEAIFVFIALDPDALERAEAAGFNAVLQDRSGFGGDLEDEIWKMRWLIQTTCVALGLEVLVVDSDIVILSNPFQHFYQDSDIEAMTDHFFPAKHLWATWLRPAEHINTGFLFIRPSTRVLDPWLPEEFLVEFIDAHYYSYEGPTLRDGMDQRVFNKFVMSKMEKRAHLPCAGVPATMRTSLGTVVAKLAIYQRWYTSTESIQRCIFCVALAETVLVAAIELGAYFRRRVVLPDTMNCANSPTFNIYNLSTTMADEPGCTYDYFAHANGLYEVYSRVKPYSIEAGLKREPRFQQLSDTKRVAFGPAQVLRITDDVRDLRDGLRSGQFGLRMNRERVFSCAYQEPLIGAMACLDEPYVEEFGVDAMCDAQKFKHGCGPVGICCCWPFWGWGEKLQYFTGVPWDLPCNCGLSVCEAYEREQSHVESCCRHTGSTALFPVTDPGVFYCKGNGSWFGPTGAEDSNTYTSQALIEFAAQKRSASQSFRTCSLDRLLRRGDAFQETTLRFLLAATVHVATAAHLAKIEAAKMAMKEFDENGKPKGPPGWPLGVRSYDKTVWTPKDVEELRAKLPKYRIKGPGSRAICWGQSRLDGPRLRLIQTKRGVRTVEQAAAICDRMEGCTHFWITVGPDYPSVKDWVTGVPYRAEFCRGPMVTVLNDLNSHSFVGIKKTWAREHALSPKPNPAIPAREGPLEAYGRDAGYFRSVRQEIKDLEEEQRLDHLKSEVNQLTAIEKKERAKDVKAQLKAMEQTTGPCAAIMGLARQAVGMEGPLTTDNTGFSAAKLAHDLEQLEFVAATDEGVQMMCSIEHG</sequence>
<comment type="similarity">
    <text evidence="1">Belongs to the glycosyltransferase 77 family.</text>
</comment>
<evidence type="ECO:0000256" key="2">
    <source>
        <dbReference type="SAM" id="SignalP"/>
    </source>
</evidence>
<evidence type="ECO:0000259" key="3">
    <source>
        <dbReference type="Pfam" id="PF03407"/>
    </source>
</evidence>
<dbReference type="Gene3D" id="3.90.550.10">
    <property type="entry name" value="Spore Coat Polysaccharide Biosynthesis Protein SpsA, Chain A"/>
    <property type="match status" value="1"/>
</dbReference>
<keyword evidence="2" id="KW-0732">Signal</keyword>
<feature type="domain" description="Nucleotide-diphospho-sugar transferase" evidence="3">
    <location>
        <begin position="175"/>
        <end position="335"/>
    </location>
</feature>
<evidence type="ECO:0000256" key="1">
    <source>
        <dbReference type="ARBA" id="ARBA00007033"/>
    </source>
</evidence>
<dbReference type="Pfam" id="PF03407">
    <property type="entry name" value="Nucleotid_trans"/>
    <property type="match status" value="1"/>
</dbReference>
<dbReference type="EMBL" id="CAXAMM010008002">
    <property type="protein sequence ID" value="CAK9016017.1"/>
    <property type="molecule type" value="Genomic_DNA"/>
</dbReference>
<feature type="signal peptide" evidence="2">
    <location>
        <begin position="1"/>
        <end position="17"/>
    </location>
</feature>
<proteinExistence type="inferred from homology"/>
<dbReference type="InterPro" id="IPR029044">
    <property type="entry name" value="Nucleotide-diphossugar_trans"/>
</dbReference>
<gene>
    <name evidence="4" type="ORF">SCF082_LOCUS12994</name>
</gene>